<sequence>METETSFSQLAPPVFDGENYQLWAVRMETYLEALDLWEAVEEDYDVLPLPNNPTVAQIKSHKEKKTRKSKAKATLFAGDERIRGMKVLNLIREFELQKMKESETVKEYSDRLLGIVNKAQEQRRLMRQDGMVEGALAANHRTQSKGNNAKKNYPPCQHCGKKGHPPFKCWKRPDAKCKICNQLGHEAIDLRTEKATELFTCRPFWPRNYTSLTLSEIAVDPRNPYFFAVAGADEFARIFDMRKYSWDGSADFGQPVDYFCPSHLVGIQDVGITGLSISDRSELLVSYFEEVIYLLTKDMGLGPDPSPISPSLVYDSYEGEMDLDDRSDASPPLDAGLNFGPPFYMGHKYGEELNGVTFFGPRCEYIAGGSDCGRIYIWNKKSREVVRVMEADRQCVSYVVSHPHTTVLASCGMEPDTKIWTPKALDRAILPTDVEKEFAFASDRRTTD</sequence>
<dbReference type="GO" id="GO:0005737">
    <property type="term" value="C:cytoplasm"/>
    <property type="evidence" value="ECO:0007669"/>
    <property type="project" value="TreeGrafter"/>
</dbReference>
<dbReference type="InterPro" id="IPR036875">
    <property type="entry name" value="Znf_CCHC_sf"/>
</dbReference>
<keyword evidence="2" id="KW-0677">Repeat</keyword>
<dbReference type="PANTHER" id="PTHR15574:SF21">
    <property type="entry name" value="DDB1- AND CUL4-ASSOCIATED FACTOR 8"/>
    <property type="match status" value="1"/>
</dbReference>
<evidence type="ECO:0000256" key="2">
    <source>
        <dbReference type="ARBA" id="ARBA00022737"/>
    </source>
</evidence>
<dbReference type="Pfam" id="PF13961">
    <property type="entry name" value="DUF4219"/>
    <property type="match status" value="1"/>
</dbReference>
<dbReference type="AlphaFoldDB" id="A0A314KTE9"/>
<dbReference type="InterPro" id="IPR045151">
    <property type="entry name" value="DCAF8"/>
</dbReference>
<dbReference type="GO" id="GO:0080008">
    <property type="term" value="C:Cul4-RING E3 ubiquitin ligase complex"/>
    <property type="evidence" value="ECO:0007669"/>
    <property type="project" value="TreeGrafter"/>
</dbReference>
<dbReference type="InterPro" id="IPR025314">
    <property type="entry name" value="DUF4219"/>
</dbReference>
<protein>
    <recommendedName>
        <fullName evidence="3">DUF4219 domain-containing protein</fullName>
    </recommendedName>
</protein>
<comment type="caution">
    <text evidence="4">The sequence shown here is derived from an EMBL/GenBank/DDBJ whole genome shotgun (WGS) entry which is preliminary data.</text>
</comment>
<dbReference type="SUPFAM" id="SSF50978">
    <property type="entry name" value="WD40 repeat-like"/>
    <property type="match status" value="1"/>
</dbReference>
<dbReference type="SUPFAM" id="SSF57756">
    <property type="entry name" value="Retrovirus zinc finger-like domains"/>
    <property type="match status" value="1"/>
</dbReference>
<evidence type="ECO:0000256" key="1">
    <source>
        <dbReference type="ARBA" id="ARBA00022574"/>
    </source>
</evidence>
<dbReference type="GO" id="GO:0008270">
    <property type="term" value="F:zinc ion binding"/>
    <property type="evidence" value="ECO:0007669"/>
    <property type="project" value="InterPro"/>
</dbReference>
<evidence type="ECO:0000259" key="3">
    <source>
        <dbReference type="Pfam" id="PF13961"/>
    </source>
</evidence>
<evidence type="ECO:0000313" key="5">
    <source>
        <dbReference type="Proteomes" id="UP000187609"/>
    </source>
</evidence>
<dbReference type="PANTHER" id="PTHR15574">
    <property type="entry name" value="WD REPEAT DOMAIN-CONTAINING FAMILY"/>
    <property type="match status" value="1"/>
</dbReference>
<reference evidence="4" key="1">
    <citation type="submission" date="2016-11" db="EMBL/GenBank/DDBJ databases">
        <title>The genome of Nicotiana attenuata.</title>
        <authorList>
            <person name="Xu S."/>
            <person name="Brockmoeller T."/>
            <person name="Gaquerel E."/>
            <person name="Navarro A."/>
            <person name="Kuhl H."/>
            <person name="Gase K."/>
            <person name="Ling Z."/>
            <person name="Zhou W."/>
            <person name="Kreitzer C."/>
            <person name="Stanke M."/>
            <person name="Tang H."/>
            <person name="Lyons E."/>
            <person name="Pandey P."/>
            <person name="Pandey S.P."/>
            <person name="Timmermann B."/>
            <person name="Baldwin I.T."/>
        </authorList>
    </citation>
    <scope>NUCLEOTIDE SEQUENCE [LARGE SCALE GENOMIC DNA]</scope>
    <source>
        <strain evidence="4">UT</strain>
    </source>
</reference>
<gene>
    <name evidence="4" type="ORF">A4A49_07833</name>
</gene>
<dbReference type="GO" id="GO:0003676">
    <property type="term" value="F:nucleic acid binding"/>
    <property type="evidence" value="ECO:0007669"/>
    <property type="project" value="InterPro"/>
</dbReference>
<dbReference type="Gramene" id="OIT32681">
    <property type="protein sequence ID" value="OIT32681"/>
    <property type="gene ID" value="A4A49_07833"/>
</dbReference>
<proteinExistence type="predicted"/>
<name>A0A314KTE9_NICAT</name>
<keyword evidence="1" id="KW-0853">WD repeat</keyword>
<feature type="domain" description="DUF4219" evidence="3">
    <location>
        <begin position="15"/>
        <end position="41"/>
    </location>
</feature>
<dbReference type="Gene3D" id="2.130.10.10">
    <property type="entry name" value="YVTN repeat-like/Quinoprotein amine dehydrogenase"/>
    <property type="match status" value="1"/>
</dbReference>
<dbReference type="EMBL" id="MJEQ01001011">
    <property type="protein sequence ID" value="OIT32681.1"/>
    <property type="molecule type" value="Genomic_DNA"/>
</dbReference>
<dbReference type="Proteomes" id="UP000187609">
    <property type="component" value="Unassembled WGS sequence"/>
</dbReference>
<dbReference type="STRING" id="49451.A0A314KTE9"/>
<evidence type="ECO:0000313" key="4">
    <source>
        <dbReference type="EMBL" id="OIT32681.1"/>
    </source>
</evidence>
<accession>A0A314KTE9</accession>
<organism evidence="4 5">
    <name type="scientific">Nicotiana attenuata</name>
    <name type="common">Coyote tobacco</name>
    <dbReference type="NCBI Taxonomy" id="49451"/>
    <lineage>
        <taxon>Eukaryota</taxon>
        <taxon>Viridiplantae</taxon>
        <taxon>Streptophyta</taxon>
        <taxon>Embryophyta</taxon>
        <taxon>Tracheophyta</taxon>
        <taxon>Spermatophyta</taxon>
        <taxon>Magnoliopsida</taxon>
        <taxon>eudicotyledons</taxon>
        <taxon>Gunneridae</taxon>
        <taxon>Pentapetalae</taxon>
        <taxon>asterids</taxon>
        <taxon>lamiids</taxon>
        <taxon>Solanales</taxon>
        <taxon>Solanaceae</taxon>
        <taxon>Nicotianoideae</taxon>
        <taxon>Nicotianeae</taxon>
        <taxon>Nicotiana</taxon>
    </lineage>
</organism>
<dbReference type="InterPro" id="IPR015943">
    <property type="entry name" value="WD40/YVTN_repeat-like_dom_sf"/>
</dbReference>
<keyword evidence="5" id="KW-1185">Reference proteome</keyword>
<dbReference type="InterPro" id="IPR036322">
    <property type="entry name" value="WD40_repeat_dom_sf"/>
</dbReference>